<feature type="transmembrane region" description="Helical" evidence="2">
    <location>
        <begin position="44"/>
        <end position="65"/>
    </location>
</feature>
<organism evidence="3 4">
    <name type="scientific">Lentinula raphanica</name>
    <dbReference type="NCBI Taxonomy" id="153919"/>
    <lineage>
        <taxon>Eukaryota</taxon>
        <taxon>Fungi</taxon>
        <taxon>Dikarya</taxon>
        <taxon>Basidiomycota</taxon>
        <taxon>Agaricomycotina</taxon>
        <taxon>Agaricomycetes</taxon>
        <taxon>Agaricomycetidae</taxon>
        <taxon>Agaricales</taxon>
        <taxon>Marasmiineae</taxon>
        <taxon>Omphalotaceae</taxon>
        <taxon>Lentinula</taxon>
    </lineage>
</organism>
<dbReference type="AlphaFoldDB" id="A0AA38NWM3"/>
<proteinExistence type="predicted"/>
<evidence type="ECO:0000313" key="3">
    <source>
        <dbReference type="EMBL" id="KAJ3831838.1"/>
    </source>
</evidence>
<feature type="compositionally biased region" description="Basic and acidic residues" evidence="1">
    <location>
        <begin position="366"/>
        <end position="399"/>
    </location>
</feature>
<dbReference type="PANTHER" id="PTHR37471:SF1">
    <property type="entry name" value="AB HYDROLASE-1 DOMAIN-CONTAINING PROTEIN"/>
    <property type="match status" value="1"/>
</dbReference>
<dbReference type="PANTHER" id="PTHR37471">
    <property type="entry name" value="UNNAMED PRODUCT"/>
    <property type="match status" value="1"/>
</dbReference>
<dbReference type="EMBL" id="MU807204">
    <property type="protein sequence ID" value="KAJ3831838.1"/>
    <property type="molecule type" value="Genomic_DNA"/>
</dbReference>
<feature type="compositionally biased region" description="Polar residues" evidence="1">
    <location>
        <begin position="404"/>
        <end position="415"/>
    </location>
</feature>
<feature type="transmembrane region" description="Helical" evidence="2">
    <location>
        <begin position="194"/>
        <end position="214"/>
    </location>
</feature>
<protein>
    <recommendedName>
        <fullName evidence="5">AB hydrolase-1 domain-containing protein</fullName>
    </recommendedName>
</protein>
<evidence type="ECO:0000256" key="2">
    <source>
        <dbReference type="SAM" id="Phobius"/>
    </source>
</evidence>
<reference evidence="3" key="1">
    <citation type="submission" date="2022-08" db="EMBL/GenBank/DDBJ databases">
        <authorList>
            <consortium name="DOE Joint Genome Institute"/>
            <person name="Min B."/>
            <person name="Riley R."/>
            <person name="Sierra-Patev S."/>
            <person name="Naranjo-Ortiz M."/>
            <person name="Looney B."/>
            <person name="Konkel Z."/>
            <person name="Slot J.C."/>
            <person name="Sakamoto Y."/>
            <person name="Steenwyk J.L."/>
            <person name="Rokas A."/>
            <person name="Carro J."/>
            <person name="Camarero S."/>
            <person name="Ferreira P."/>
            <person name="Molpeceres G."/>
            <person name="Ruiz-Duenas F.J."/>
            <person name="Serrano A."/>
            <person name="Henrissat B."/>
            <person name="Drula E."/>
            <person name="Hughes K.W."/>
            <person name="Mata J.L."/>
            <person name="Ishikawa N.K."/>
            <person name="Vargas-Isla R."/>
            <person name="Ushijima S."/>
            <person name="Smith C.A."/>
            <person name="Ahrendt S."/>
            <person name="Andreopoulos W."/>
            <person name="He G."/>
            <person name="Labutti K."/>
            <person name="Lipzen A."/>
            <person name="Ng V."/>
            <person name="Sandor L."/>
            <person name="Barry K."/>
            <person name="Martinez A.T."/>
            <person name="Xiao Y."/>
            <person name="Gibbons J.G."/>
            <person name="Terashima K."/>
            <person name="Hibbett D.S."/>
            <person name="Grigoriev I.V."/>
        </authorList>
    </citation>
    <scope>NUCLEOTIDE SEQUENCE</scope>
    <source>
        <strain evidence="3">TFB9207</strain>
    </source>
</reference>
<evidence type="ECO:0000313" key="4">
    <source>
        <dbReference type="Proteomes" id="UP001163846"/>
    </source>
</evidence>
<dbReference type="InterPro" id="IPR029058">
    <property type="entry name" value="AB_hydrolase_fold"/>
</dbReference>
<name>A0AA38NWM3_9AGAR</name>
<evidence type="ECO:0000256" key="1">
    <source>
        <dbReference type="SAM" id="MobiDB-lite"/>
    </source>
</evidence>
<comment type="caution">
    <text evidence="3">The sequence shown here is derived from an EMBL/GenBank/DDBJ whole genome shotgun (WGS) entry which is preliminary data.</text>
</comment>
<gene>
    <name evidence="3" type="ORF">F5878DRAFT_46616</name>
</gene>
<feature type="region of interest" description="Disordered" evidence="1">
    <location>
        <begin position="366"/>
        <end position="423"/>
    </location>
</feature>
<dbReference type="Gene3D" id="3.40.50.1820">
    <property type="entry name" value="alpha/beta hydrolase"/>
    <property type="match status" value="1"/>
</dbReference>
<accession>A0AA38NWM3</accession>
<keyword evidence="2" id="KW-1133">Transmembrane helix</keyword>
<keyword evidence="2" id="KW-0472">Membrane</keyword>
<dbReference type="Proteomes" id="UP001163846">
    <property type="component" value="Unassembled WGS sequence"/>
</dbReference>
<keyword evidence="2" id="KW-0812">Transmembrane</keyword>
<evidence type="ECO:0008006" key="5">
    <source>
        <dbReference type="Google" id="ProtNLM"/>
    </source>
</evidence>
<sequence>MLGRTIHEHIFILISIALLRLVAPASFLYLFLCLYTRSLAINHLAHPLIFPIALLEVSFYLLVYIPRKGVLQKATYTAPSLTPEQRHALFLRCSQHVSFSSTSSAPSALTSTYPLGWFSSPTLKRENLIEWILWALFSCDPSHPHVEDSWKDEINAYVARVEEILGRKVEAGKEMKTKALRLTLDEVKMVHRPLVWYMIVALVDFVTSVKLYYLGFRQYVPLNQLPLRLRNITSPSIFPPRFFGVFAQPSPSATEYFSYWYRPHRTSDRDPIVFIHGIGIGLHPYTAFIQDLVRLDPNQGILLVELLPISMHICSSSTSDPQTPAMLPRRDMLDALYRTMHSLGMSHAVLAAHSYGTVIAAHVIRDRDGGQGRDEREQEKDGLDGNVDKDRDPDRDTLRHRNKATNIHPSASQPPANELHPPKPTFTSHLLIDPIPFLLHLPDVAFNFLYRVPKRANEWQLWYFASRDPDIAFTLGRCFFWTENILWKEDLDEKIKFAVVLSGKDQIVPAPLVRRYLTGEDEVKHLWSSSSASNSVTDKPAIDLEVIYNPDLDHAMVFDTKERRKDMVDVLDRFTMVHVT</sequence>
<feature type="transmembrane region" description="Helical" evidence="2">
    <location>
        <begin position="12"/>
        <end position="32"/>
    </location>
</feature>
<keyword evidence="4" id="KW-1185">Reference proteome</keyword>
<dbReference type="SUPFAM" id="SSF53474">
    <property type="entry name" value="alpha/beta-Hydrolases"/>
    <property type="match status" value="1"/>
</dbReference>